<protein>
    <submittedName>
        <fullName evidence="7">Peptide ABC transporter substrate-binding protein</fullName>
    </submittedName>
</protein>
<evidence type="ECO:0000256" key="1">
    <source>
        <dbReference type="ARBA" id="ARBA00004196"/>
    </source>
</evidence>
<evidence type="ECO:0000256" key="4">
    <source>
        <dbReference type="ARBA" id="ARBA00022729"/>
    </source>
</evidence>
<feature type="chain" id="PRO_5047327998" evidence="5">
    <location>
        <begin position="32"/>
        <end position="544"/>
    </location>
</feature>
<gene>
    <name evidence="7" type="ORF">IM725_12125</name>
</gene>
<dbReference type="Gene3D" id="3.90.76.10">
    <property type="entry name" value="Dipeptide-binding Protein, Domain 1"/>
    <property type="match status" value="1"/>
</dbReference>
<proteinExistence type="inferred from homology"/>
<evidence type="ECO:0000313" key="7">
    <source>
        <dbReference type="EMBL" id="MBE7941318.1"/>
    </source>
</evidence>
<reference evidence="7 8" key="1">
    <citation type="submission" date="2020-10" db="EMBL/GenBank/DDBJ databases">
        <title>Draft genome of Ramlibacter aquaticus LMG 30558.</title>
        <authorList>
            <person name="Props R."/>
        </authorList>
    </citation>
    <scope>NUCLEOTIDE SEQUENCE [LARGE SCALE GENOMIC DNA]</scope>
    <source>
        <strain evidence="7 8">LMG 30558</strain>
    </source>
</reference>
<dbReference type="Gene3D" id="3.10.105.10">
    <property type="entry name" value="Dipeptide-binding Protein, Domain 3"/>
    <property type="match status" value="1"/>
</dbReference>
<keyword evidence="4 5" id="KW-0732">Signal</keyword>
<dbReference type="CDD" id="cd08504">
    <property type="entry name" value="PBP2_OppA"/>
    <property type="match status" value="1"/>
</dbReference>
<dbReference type="PANTHER" id="PTHR30290:SF10">
    <property type="entry name" value="PERIPLASMIC OLIGOPEPTIDE-BINDING PROTEIN-RELATED"/>
    <property type="match status" value="1"/>
</dbReference>
<dbReference type="InterPro" id="IPR000914">
    <property type="entry name" value="SBP_5_dom"/>
</dbReference>
<accession>A0ABR9SG44</accession>
<dbReference type="EMBL" id="JADDOJ010000046">
    <property type="protein sequence ID" value="MBE7941318.1"/>
    <property type="molecule type" value="Genomic_DNA"/>
</dbReference>
<dbReference type="Pfam" id="PF00496">
    <property type="entry name" value="SBP_bac_5"/>
    <property type="match status" value="1"/>
</dbReference>
<evidence type="ECO:0000313" key="8">
    <source>
        <dbReference type="Proteomes" id="UP000715965"/>
    </source>
</evidence>
<dbReference type="PANTHER" id="PTHR30290">
    <property type="entry name" value="PERIPLASMIC BINDING COMPONENT OF ABC TRANSPORTER"/>
    <property type="match status" value="1"/>
</dbReference>
<name>A0ABR9SG44_9BURK</name>
<dbReference type="InterPro" id="IPR030678">
    <property type="entry name" value="Peptide/Ni-bd"/>
</dbReference>
<dbReference type="SUPFAM" id="SSF53850">
    <property type="entry name" value="Periplasmic binding protein-like II"/>
    <property type="match status" value="1"/>
</dbReference>
<comment type="subcellular location">
    <subcellularLocation>
        <location evidence="1">Cell envelope</location>
    </subcellularLocation>
</comment>
<organism evidence="7 8">
    <name type="scientific">Ramlibacter aquaticus</name>
    <dbReference type="NCBI Taxonomy" id="2780094"/>
    <lineage>
        <taxon>Bacteria</taxon>
        <taxon>Pseudomonadati</taxon>
        <taxon>Pseudomonadota</taxon>
        <taxon>Betaproteobacteria</taxon>
        <taxon>Burkholderiales</taxon>
        <taxon>Comamonadaceae</taxon>
        <taxon>Ramlibacter</taxon>
    </lineage>
</organism>
<comment type="similarity">
    <text evidence="2">Belongs to the bacterial solute-binding protein 5 family.</text>
</comment>
<dbReference type="Gene3D" id="3.40.190.10">
    <property type="entry name" value="Periplasmic binding protein-like II"/>
    <property type="match status" value="1"/>
</dbReference>
<evidence type="ECO:0000259" key="6">
    <source>
        <dbReference type="Pfam" id="PF00496"/>
    </source>
</evidence>
<comment type="caution">
    <text evidence="7">The sequence shown here is derived from an EMBL/GenBank/DDBJ whole genome shotgun (WGS) entry which is preliminary data.</text>
</comment>
<feature type="signal peptide" evidence="5">
    <location>
        <begin position="1"/>
        <end position="31"/>
    </location>
</feature>
<dbReference type="Proteomes" id="UP000715965">
    <property type="component" value="Unassembled WGS sequence"/>
</dbReference>
<dbReference type="PIRSF" id="PIRSF002741">
    <property type="entry name" value="MppA"/>
    <property type="match status" value="1"/>
</dbReference>
<dbReference type="RefSeq" id="WP_193780860.1">
    <property type="nucleotide sequence ID" value="NZ_JADDOJ010000046.1"/>
</dbReference>
<dbReference type="InterPro" id="IPR039424">
    <property type="entry name" value="SBP_5"/>
</dbReference>
<feature type="domain" description="Solute-binding protein family 5" evidence="6">
    <location>
        <begin position="87"/>
        <end position="463"/>
    </location>
</feature>
<evidence type="ECO:0000256" key="5">
    <source>
        <dbReference type="SAM" id="SignalP"/>
    </source>
</evidence>
<sequence>MQSIDTFLRARAGRLLLALAAAACVPFPAAALTLPPGVVLNPTQTLVRNNGSEPETLDPALAESVGANNITRDLFEALTANDAEGRIVPGLAERWEQKDPLTWVFHLRGNARWSNGEPVTAGDVVYGIRRFLDPKTASTYASTYGVFLKNGLEVATGKLPPEAVGVSAPDPLTVVVQTPYPVTFLPGVMSNNNLGPIYRKAVEQWGRNWTKPGKMVSNGAFVLKQWVVNGRVVLEKNPLYWNAAGVYITRVSYLAVDDGNADVKLYLAGQNDWVESLPPGTYAHYKAQLPNEIRNAPMLGIRYYSFQTQDPVFKDVRVRKALTMVLDRDVLAEKITADGQLPAYGLVVRGMEGASIDTYEWAHWPMEKKVAEARRLLQEAGVKPGTRYTLAYNTSEYHKKMAIFAQSEWKTKLGLDIELEAMEFKVLLKKRHDGTFQLARNGFIADYNDVTSFLALVRCDSDQNNNFNCNRKAEALLEQGLQQVDPARRKQLLDEGIHMIMEDYPIVPLLQYSLPRLVKSYVGGYSLQNAQDRFRSQDLYIIKH</sequence>
<evidence type="ECO:0000256" key="2">
    <source>
        <dbReference type="ARBA" id="ARBA00005695"/>
    </source>
</evidence>
<keyword evidence="8" id="KW-1185">Reference proteome</keyword>
<evidence type="ECO:0000256" key="3">
    <source>
        <dbReference type="ARBA" id="ARBA00022448"/>
    </source>
</evidence>
<keyword evidence="3" id="KW-0813">Transport</keyword>